<keyword evidence="2" id="KW-0614">Plasmid</keyword>
<sequence length="295" mass="32162">MSSQFSYETFTTRNIGFVTEAEQRRLSQATVFVCGTGGMGGACIQSLARAGIGRLVLADIDDFELSNLNRQVFCFADTIGMPKAQATRELCLKINPGLDVTVYGPEWTDHADAIIAAADVVINGTDDLGASLLLYRTSRDHGQTVIDAYASPLPSVYVTRPQDSMPEERLGYPTVGTAWNALTPDQRAEAFLREAEYVMVHSSSRHHVDLSLAGEVIAGTRSRMSFAPMVISTGTLMAYEAIHAILGRPQSADCRGWFFNPHAGRVERPRNALVAALLRPLVRRYLTRLAAPATP</sequence>
<proteinExistence type="predicted"/>
<keyword evidence="2" id="KW-0808">Transferase</keyword>
<dbReference type="Pfam" id="PF00899">
    <property type="entry name" value="ThiF"/>
    <property type="match status" value="1"/>
</dbReference>
<evidence type="ECO:0000313" key="2">
    <source>
        <dbReference type="EMBL" id="WFP94584.1"/>
    </source>
</evidence>
<dbReference type="PANTHER" id="PTHR43267">
    <property type="entry name" value="TRNA THREONYLCARBAMOYLADENOSINE DEHYDRATASE"/>
    <property type="match status" value="1"/>
</dbReference>
<organism evidence="2 3">
    <name type="scientific">Ensifer adhaerens</name>
    <name type="common">Sinorhizobium morelense</name>
    <dbReference type="NCBI Taxonomy" id="106592"/>
    <lineage>
        <taxon>Bacteria</taxon>
        <taxon>Pseudomonadati</taxon>
        <taxon>Pseudomonadota</taxon>
        <taxon>Alphaproteobacteria</taxon>
        <taxon>Hyphomicrobiales</taxon>
        <taxon>Rhizobiaceae</taxon>
        <taxon>Sinorhizobium/Ensifer group</taxon>
        <taxon>Ensifer</taxon>
    </lineage>
</organism>
<accession>A0ABY8HT96</accession>
<dbReference type="EMBL" id="CP121310">
    <property type="protein sequence ID" value="WFP94584.1"/>
    <property type="molecule type" value="Genomic_DNA"/>
</dbReference>
<evidence type="ECO:0000259" key="1">
    <source>
        <dbReference type="Pfam" id="PF00899"/>
    </source>
</evidence>
<feature type="domain" description="THIF-type NAD/FAD binding fold" evidence="1">
    <location>
        <begin position="13"/>
        <end position="260"/>
    </location>
</feature>
<dbReference type="GO" id="GO:0016779">
    <property type="term" value="F:nucleotidyltransferase activity"/>
    <property type="evidence" value="ECO:0007669"/>
    <property type="project" value="UniProtKB-KW"/>
</dbReference>
<dbReference type="SUPFAM" id="SSF69572">
    <property type="entry name" value="Activating enzymes of the ubiquitin-like proteins"/>
    <property type="match status" value="1"/>
</dbReference>
<evidence type="ECO:0000313" key="3">
    <source>
        <dbReference type="Proteomes" id="UP001214094"/>
    </source>
</evidence>
<gene>
    <name evidence="2" type="ORF">P4B07_32795</name>
</gene>
<dbReference type="Proteomes" id="UP001214094">
    <property type="component" value="Plasmid unnamedB"/>
</dbReference>
<dbReference type="Gene3D" id="3.40.50.720">
    <property type="entry name" value="NAD(P)-binding Rossmann-like Domain"/>
    <property type="match status" value="1"/>
</dbReference>
<keyword evidence="2" id="KW-0548">Nucleotidyltransferase</keyword>
<dbReference type="InterPro" id="IPR000594">
    <property type="entry name" value="ThiF_NAD_FAD-bd"/>
</dbReference>
<reference evidence="2 3" key="1">
    <citation type="submission" date="2023-03" db="EMBL/GenBank/DDBJ databases">
        <title>Comparative genome and transcriptome analysis combination mining strategies for increasing vitamin B12 production of Ensifer adhaerens strain.</title>
        <authorList>
            <person name="Yongheng L."/>
        </authorList>
    </citation>
    <scope>NUCLEOTIDE SEQUENCE [LARGE SCALE GENOMIC DNA]</scope>
    <source>
        <strain evidence="2 3">Casida A-T305</strain>
        <plasmid evidence="2 3">unnamedB</plasmid>
    </source>
</reference>
<geneLocation type="plasmid" evidence="2 3">
    <name>unnamedB</name>
</geneLocation>
<dbReference type="InterPro" id="IPR045886">
    <property type="entry name" value="ThiF/MoeB/HesA"/>
</dbReference>
<protein>
    <submittedName>
        <fullName evidence="2">ThiF family adenylyltransferase</fullName>
    </submittedName>
</protein>
<dbReference type="PANTHER" id="PTHR43267:SF1">
    <property type="entry name" value="TRNA THREONYLCARBAMOYLADENOSINE DEHYDRATASE"/>
    <property type="match status" value="1"/>
</dbReference>
<name>A0ABY8HT96_ENSAD</name>
<keyword evidence="3" id="KW-1185">Reference proteome</keyword>
<dbReference type="InterPro" id="IPR035985">
    <property type="entry name" value="Ubiquitin-activating_enz"/>
</dbReference>
<dbReference type="RefSeq" id="WP_034796311.1">
    <property type="nucleotide sequence ID" value="NZ_CP015882.1"/>
</dbReference>
<dbReference type="GeneID" id="29522648"/>